<protein>
    <submittedName>
        <fullName evidence="4">23S rRNA pseudouridine1911/1915/1917 synthase</fullName>
    </submittedName>
</protein>
<dbReference type="RefSeq" id="WP_092470612.1">
    <property type="nucleotide sequence ID" value="NZ_FNCZ01000011.1"/>
</dbReference>
<dbReference type="SUPFAM" id="SSF55120">
    <property type="entry name" value="Pseudouridine synthase"/>
    <property type="match status" value="1"/>
</dbReference>
<dbReference type="CDD" id="cd02869">
    <property type="entry name" value="PseudoU_synth_RluA_like"/>
    <property type="match status" value="1"/>
</dbReference>
<dbReference type="Proteomes" id="UP000199492">
    <property type="component" value="Unassembled WGS sequence"/>
</dbReference>
<keyword evidence="5" id="KW-1185">Reference proteome</keyword>
<dbReference type="GO" id="GO:0006396">
    <property type="term" value="P:RNA processing"/>
    <property type="evidence" value="ECO:0007669"/>
    <property type="project" value="UniProtKB-ARBA"/>
</dbReference>
<dbReference type="GO" id="GO:0140098">
    <property type="term" value="F:catalytic activity, acting on RNA"/>
    <property type="evidence" value="ECO:0007669"/>
    <property type="project" value="UniProtKB-ARBA"/>
</dbReference>
<feature type="domain" description="Pseudouridine synthase RsuA/RluA-like" evidence="3">
    <location>
        <begin position="20"/>
        <end position="176"/>
    </location>
</feature>
<dbReference type="STRING" id="262004.SAMN04489796_11154"/>
<dbReference type="PANTHER" id="PTHR21600:SF83">
    <property type="entry name" value="PSEUDOURIDYLATE SYNTHASE RPUSD4, MITOCHONDRIAL"/>
    <property type="match status" value="1"/>
</dbReference>
<dbReference type="EMBL" id="FNCZ01000011">
    <property type="protein sequence ID" value="SDI44694.1"/>
    <property type="molecule type" value="Genomic_DNA"/>
</dbReference>
<dbReference type="InterPro" id="IPR020103">
    <property type="entry name" value="PsdUridine_synth_cat_dom_sf"/>
</dbReference>
<dbReference type="Gene3D" id="3.30.2350.10">
    <property type="entry name" value="Pseudouridine synthase"/>
    <property type="match status" value="1"/>
</dbReference>
<accession>A0A1G8KMP5</accession>
<evidence type="ECO:0000256" key="2">
    <source>
        <dbReference type="ARBA" id="ARBA00023235"/>
    </source>
</evidence>
<dbReference type="Pfam" id="PF00849">
    <property type="entry name" value="PseudoU_synth_2"/>
    <property type="match status" value="1"/>
</dbReference>
<name>A0A1G8KMP5_9FLAO</name>
<dbReference type="InterPro" id="IPR006224">
    <property type="entry name" value="PsdUridine_synth_RluA-like_CS"/>
</dbReference>
<dbReference type="GO" id="GO:0009982">
    <property type="term" value="F:pseudouridine synthase activity"/>
    <property type="evidence" value="ECO:0007669"/>
    <property type="project" value="InterPro"/>
</dbReference>
<dbReference type="PANTHER" id="PTHR21600">
    <property type="entry name" value="MITOCHONDRIAL RNA PSEUDOURIDINE SYNTHASE"/>
    <property type="match status" value="1"/>
</dbReference>
<dbReference type="OrthoDB" id="9807829at2"/>
<reference evidence="5" key="1">
    <citation type="submission" date="2016-10" db="EMBL/GenBank/DDBJ databases">
        <authorList>
            <person name="Varghese N."/>
            <person name="Submissions S."/>
        </authorList>
    </citation>
    <scope>NUCLEOTIDE SEQUENCE [LARGE SCALE GENOMIC DNA]</scope>
    <source>
        <strain evidence="5">DSM 15363</strain>
    </source>
</reference>
<dbReference type="InterPro" id="IPR006145">
    <property type="entry name" value="PsdUridine_synth_RsuA/RluA"/>
</dbReference>
<dbReference type="GO" id="GO:0001522">
    <property type="term" value="P:pseudouridine synthesis"/>
    <property type="evidence" value="ECO:0007669"/>
    <property type="project" value="InterPro"/>
</dbReference>
<evidence type="ECO:0000313" key="5">
    <source>
        <dbReference type="Proteomes" id="UP000199492"/>
    </source>
</evidence>
<dbReference type="InterPro" id="IPR050188">
    <property type="entry name" value="RluA_PseudoU_synthase"/>
</dbReference>
<keyword evidence="2" id="KW-0413">Isomerase</keyword>
<dbReference type="PROSITE" id="PS01129">
    <property type="entry name" value="PSI_RLU"/>
    <property type="match status" value="1"/>
</dbReference>
<sequence length="233" mass="26483">MSKKILSNKNNLQVIHEDNHIIVVNKRAGDIVQGDKTGDKPLSEVVKSHLKDKYNKDGNVYLGVVHRLDRPTTGIVMFAKTSKALPRLNKLFAEKTAKKTYWALVKNQPPKTNDTLVHWLKKNPKNNKSTAYIKEIDASKKAILHYKVIQKLDNFFLLEIDLETGRHHQIRVQLASIGCPIKGDLKYGFDRSNKDASISLHARTLTFMHPVKKEKVFVTAPLPNDPLWDACNT</sequence>
<dbReference type="AlphaFoldDB" id="A0A1G8KMP5"/>
<gene>
    <name evidence="4" type="ORF">SAMN04489796_11154</name>
</gene>
<evidence type="ECO:0000259" key="3">
    <source>
        <dbReference type="Pfam" id="PF00849"/>
    </source>
</evidence>
<evidence type="ECO:0000313" key="4">
    <source>
        <dbReference type="EMBL" id="SDI44694.1"/>
    </source>
</evidence>
<evidence type="ECO:0000256" key="1">
    <source>
        <dbReference type="ARBA" id="ARBA00010876"/>
    </source>
</evidence>
<dbReference type="GO" id="GO:0003723">
    <property type="term" value="F:RNA binding"/>
    <property type="evidence" value="ECO:0007669"/>
    <property type="project" value="InterPro"/>
</dbReference>
<proteinExistence type="inferred from homology"/>
<organism evidence="4 5">
    <name type="scientific">Winogradskyella thalassocola</name>
    <dbReference type="NCBI Taxonomy" id="262004"/>
    <lineage>
        <taxon>Bacteria</taxon>
        <taxon>Pseudomonadati</taxon>
        <taxon>Bacteroidota</taxon>
        <taxon>Flavobacteriia</taxon>
        <taxon>Flavobacteriales</taxon>
        <taxon>Flavobacteriaceae</taxon>
        <taxon>Winogradskyella</taxon>
    </lineage>
</organism>
<comment type="similarity">
    <text evidence="1">Belongs to the pseudouridine synthase RluA family.</text>
</comment>